<reference evidence="2" key="1">
    <citation type="journal article" date="2011" name="Stand. Genomic Sci.">
        <title>Non-contiguous finished genome sequence of the opportunistic oral pathogen Prevotella multisaccharivorax type strain (PPPA20).</title>
        <authorList>
            <person name="Pati A."/>
            <person name="Gronow S."/>
            <person name="Lu M."/>
            <person name="Lapidus A."/>
            <person name="Nolan M."/>
            <person name="Lucas S."/>
            <person name="Hammon N."/>
            <person name="Deshpande S."/>
            <person name="Cheng J.F."/>
            <person name="Tapia R."/>
            <person name="Han C."/>
            <person name="Goodwin L."/>
            <person name="Pitluck S."/>
            <person name="Liolios K."/>
            <person name="Pagani I."/>
            <person name="Mavromatis K."/>
            <person name="Mikhailova N."/>
            <person name="Huntemann M."/>
            <person name="Chen A."/>
            <person name="Palaniappan K."/>
            <person name="Land M."/>
            <person name="Hauser L."/>
            <person name="Detter J.C."/>
            <person name="Brambilla E.M."/>
            <person name="Rohde M."/>
            <person name="Goker M."/>
            <person name="Woyke T."/>
            <person name="Bristow J."/>
            <person name="Eisen J.A."/>
            <person name="Markowitz V."/>
            <person name="Hugenholtz P."/>
            <person name="Kyrpides N.C."/>
            <person name="Klenk H.P."/>
            <person name="Ivanova N."/>
        </authorList>
    </citation>
    <scope>NUCLEOTIDE SEQUENCE [LARGE SCALE GENOMIC DNA]</scope>
    <source>
        <strain evidence="2">DSM 17128</strain>
    </source>
</reference>
<dbReference type="Proteomes" id="UP000002772">
    <property type="component" value="Unassembled WGS sequence"/>
</dbReference>
<accession>F8N5S0</accession>
<name>F8N5S0_9BACT</name>
<organism evidence="1 2">
    <name type="scientific">Hallella multisaccharivorax DSM 17128</name>
    <dbReference type="NCBI Taxonomy" id="688246"/>
    <lineage>
        <taxon>Bacteria</taxon>
        <taxon>Pseudomonadati</taxon>
        <taxon>Bacteroidota</taxon>
        <taxon>Bacteroidia</taxon>
        <taxon>Bacteroidales</taxon>
        <taxon>Prevotellaceae</taxon>
        <taxon>Hallella</taxon>
    </lineage>
</organism>
<gene>
    <name evidence="1" type="ORF">Premu_0606</name>
</gene>
<dbReference type="EMBL" id="GL945017">
    <property type="protein sequence ID" value="EGN56082.1"/>
    <property type="molecule type" value="Genomic_DNA"/>
</dbReference>
<protein>
    <submittedName>
        <fullName evidence="1">Uncharacterized protein</fullName>
    </submittedName>
</protein>
<keyword evidence="2" id="KW-1185">Reference proteome</keyword>
<evidence type="ECO:0000313" key="1">
    <source>
        <dbReference type="EMBL" id="EGN56082.1"/>
    </source>
</evidence>
<sequence>MIVLLERRYKHTTAPHKIQYAKPRKACKKISYGIPLLMLDWRGSFRAREKAL</sequence>
<proteinExistence type="predicted"/>
<dbReference type="AlphaFoldDB" id="F8N5S0"/>
<dbReference type="HOGENOM" id="CLU_3083225_0_0_10"/>
<evidence type="ECO:0000313" key="2">
    <source>
        <dbReference type="Proteomes" id="UP000002772"/>
    </source>
</evidence>